<dbReference type="OrthoDB" id="154058at2759"/>
<dbReference type="InterPro" id="IPR050951">
    <property type="entry name" value="Retrovirus_Pol_polyprotein"/>
</dbReference>
<dbReference type="InterPro" id="IPR000477">
    <property type="entry name" value="RT_dom"/>
</dbReference>
<dbReference type="InterPro" id="IPR043128">
    <property type="entry name" value="Rev_trsase/Diguanyl_cyclase"/>
</dbReference>
<keyword evidence="4" id="KW-0540">Nuclease</keyword>
<dbReference type="Pfam" id="PF00078">
    <property type="entry name" value="RVT_1"/>
    <property type="match status" value="1"/>
</dbReference>
<dbReference type="AlphaFoldDB" id="A0A7I4YY62"/>
<evidence type="ECO:0000256" key="6">
    <source>
        <dbReference type="ARBA" id="ARBA00022801"/>
    </source>
</evidence>
<dbReference type="OMA" id="DIMICTR"/>
<dbReference type="PANTHER" id="PTHR37984:SF5">
    <property type="entry name" value="PROTEIN NYNRIN-LIKE"/>
    <property type="match status" value="1"/>
</dbReference>
<evidence type="ECO:0000259" key="8">
    <source>
        <dbReference type="PROSITE" id="PS50878"/>
    </source>
</evidence>
<keyword evidence="2" id="KW-0808">Transferase</keyword>
<dbReference type="Proteomes" id="UP000025227">
    <property type="component" value="Unplaced"/>
</dbReference>
<proteinExistence type="predicted"/>
<dbReference type="CDD" id="cd09274">
    <property type="entry name" value="RNase_HI_RT_Ty3"/>
    <property type="match status" value="1"/>
</dbReference>
<evidence type="ECO:0000256" key="5">
    <source>
        <dbReference type="ARBA" id="ARBA00022759"/>
    </source>
</evidence>
<organism evidence="9 10">
    <name type="scientific">Haemonchus contortus</name>
    <name type="common">Barber pole worm</name>
    <dbReference type="NCBI Taxonomy" id="6289"/>
    <lineage>
        <taxon>Eukaryota</taxon>
        <taxon>Metazoa</taxon>
        <taxon>Ecdysozoa</taxon>
        <taxon>Nematoda</taxon>
        <taxon>Chromadorea</taxon>
        <taxon>Rhabditida</taxon>
        <taxon>Rhabditina</taxon>
        <taxon>Rhabditomorpha</taxon>
        <taxon>Strongyloidea</taxon>
        <taxon>Trichostrongylidae</taxon>
        <taxon>Haemonchus</taxon>
    </lineage>
</organism>
<dbReference type="WBParaSite" id="HCON_00148290-00001">
    <property type="protein sequence ID" value="HCON_00148290-00001"/>
    <property type="gene ID" value="HCON_00148290"/>
</dbReference>
<keyword evidence="5" id="KW-0255">Endonuclease</keyword>
<name>A0A7I4YY62_HAECO</name>
<keyword evidence="3" id="KW-0548">Nucleotidyltransferase</keyword>
<evidence type="ECO:0000256" key="1">
    <source>
        <dbReference type="ARBA" id="ARBA00012493"/>
    </source>
</evidence>
<dbReference type="Gene3D" id="3.10.20.370">
    <property type="match status" value="1"/>
</dbReference>
<dbReference type="GO" id="GO:0016787">
    <property type="term" value="F:hydrolase activity"/>
    <property type="evidence" value="ECO:0007669"/>
    <property type="project" value="UniProtKB-KW"/>
</dbReference>
<dbReference type="InterPro" id="IPR043502">
    <property type="entry name" value="DNA/RNA_pol_sf"/>
</dbReference>
<dbReference type="GO" id="GO:0004519">
    <property type="term" value="F:endonuclease activity"/>
    <property type="evidence" value="ECO:0007669"/>
    <property type="project" value="UniProtKB-KW"/>
</dbReference>
<dbReference type="SUPFAM" id="SSF56672">
    <property type="entry name" value="DNA/RNA polymerases"/>
    <property type="match status" value="1"/>
</dbReference>
<evidence type="ECO:0000256" key="3">
    <source>
        <dbReference type="ARBA" id="ARBA00022695"/>
    </source>
</evidence>
<dbReference type="GO" id="GO:0003964">
    <property type="term" value="F:RNA-directed DNA polymerase activity"/>
    <property type="evidence" value="ECO:0007669"/>
    <property type="project" value="UniProtKB-KW"/>
</dbReference>
<sequence length="313" mass="35493">MSGNEVFCYIDDIMICTRTRERHLELLRAVFTRLLEAGLRLKAEKCVLMETKVSFLGHAIDGAGIHTDPRKAEAVKNYPVPKDVRQLRTFLGMAAFYRKFCLIFAKTASPLFELTSSKRAWNWTSECDEAFEKVKQFICSAPVLKQPDMEKARTGEKPFLIYTDASTTGLGAVLAQEDEDKYLHPIYFASKALSKAEKRYHVTDLEALAVMFAIKRFHMFIYGVPTTVMTDHQPLTALFKRSNVSARVPRWSLEVQRYKLEIKYVKGRANVVADALSRGVRVEGETESLQGLNEAVVNALAVGKKAKWLEELE</sequence>
<keyword evidence="9" id="KW-1185">Reference proteome</keyword>
<dbReference type="Pfam" id="PF17917">
    <property type="entry name" value="RT_RNaseH"/>
    <property type="match status" value="1"/>
</dbReference>
<dbReference type="InterPro" id="IPR041373">
    <property type="entry name" value="RT_RNaseH"/>
</dbReference>
<protein>
    <recommendedName>
        <fullName evidence="1">RNA-directed DNA polymerase</fullName>
        <ecNumber evidence="1">2.7.7.49</ecNumber>
    </recommendedName>
</protein>
<evidence type="ECO:0000313" key="9">
    <source>
        <dbReference type="Proteomes" id="UP000025227"/>
    </source>
</evidence>
<keyword evidence="6" id="KW-0378">Hydrolase</keyword>
<accession>A0A7I4YY62</accession>
<evidence type="ECO:0000256" key="7">
    <source>
        <dbReference type="ARBA" id="ARBA00022918"/>
    </source>
</evidence>
<evidence type="ECO:0000256" key="2">
    <source>
        <dbReference type="ARBA" id="ARBA00022679"/>
    </source>
</evidence>
<dbReference type="Gene3D" id="3.30.70.270">
    <property type="match status" value="2"/>
</dbReference>
<reference evidence="10" key="1">
    <citation type="submission" date="2020-12" db="UniProtKB">
        <authorList>
            <consortium name="WormBaseParasite"/>
        </authorList>
    </citation>
    <scope>IDENTIFICATION</scope>
    <source>
        <strain evidence="10">MHco3</strain>
    </source>
</reference>
<feature type="domain" description="Reverse transcriptase" evidence="8">
    <location>
        <begin position="1"/>
        <end position="60"/>
    </location>
</feature>
<evidence type="ECO:0000256" key="4">
    <source>
        <dbReference type="ARBA" id="ARBA00022722"/>
    </source>
</evidence>
<dbReference type="FunFam" id="3.30.70.270:FF:000020">
    <property type="entry name" value="Transposon Tf2-6 polyprotein-like Protein"/>
    <property type="match status" value="1"/>
</dbReference>
<dbReference type="FunFam" id="3.10.20.370:FF:000001">
    <property type="entry name" value="Retrovirus-related Pol polyprotein from transposon 17.6-like protein"/>
    <property type="match status" value="1"/>
</dbReference>
<dbReference type="PANTHER" id="PTHR37984">
    <property type="entry name" value="PROTEIN CBG26694"/>
    <property type="match status" value="1"/>
</dbReference>
<evidence type="ECO:0000313" key="10">
    <source>
        <dbReference type="WBParaSite" id="HCON_00148290-00001"/>
    </source>
</evidence>
<keyword evidence="7" id="KW-0695">RNA-directed DNA polymerase</keyword>
<dbReference type="EC" id="2.7.7.49" evidence="1"/>
<dbReference type="PROSITE" id="PS50878">
    <property type="entry name" value="RT_POL"/>
    <property type="match status" value="1"/>
</dbReference>